<feature type="compositionally biased region" description="Acidic residues" evidence="1">
    <location>
        <begin position="120"/>
        <end position="135"/>
    </location>
</feature>
<gene>
    <name evidence="3" type="ORF">PgNI_09024</name>
</gene>
<dbReference type="AlphaFoldDB" id="A0A6P8AW27"/>
<dbReference type="Proteomes" id="UP000515153">
    <property type="component" value="Chromosome V"/>
</dbReference>
<proteinExistence type="predicted"/>
<evidence type="ECO:0000313" key="2">
    <source>
        <dbReference type="Proteomes" id="UP000515153"/>
    </source>
</evidence>
<feature type="region of interest" description="Disordered" evidence="1">
    <location>
        <begin position="1"/>
        <end position="42"/>
    </location>
</feature>
<keyword evidence="2" id="KW-1185">Reference proteome</keyword>
<feature type="compositionally biased region" description="Acidic residues" evidence="1">
    <location>
        <begin position="193"/>
        <end position="207"/>
    </location>
</feature>
<feature type="compositionally biased region" description="Polar residues" evidence="1">
    <location>
        <begin position="1"/>
        <end position="21"/>
    </location>
</feature>
<feature type="compositionally biased region" description="Basic and acidic residues" evidence="1">
    <location>
        <begin position="175"/>
        <end position="192"/>
    </location>
</feature>
<name>A0A6P8AW27_PYRGI</name>
<evidence type="ECO:0000256" key="1">
    <source>
        <dbReference type="SAM" id="MobiDB-lite"/>
    </source>
</evidence>
<protein>
    <submittedName>
        <fullName evidence="3">Uncharacterized protein</fullName>
    </submittedName>
</protein>
<dbReference type="RefSeq" id="XP_030979136.1">
    <property type="nucleotide sequence ID" value="XM_031129014.1"/>
</dbReference>
<organism evidence="2 3">
    <name type="scientific">Pyricularia grisea</name>
    <name type="common">Crabgrass-specific blast fungus</name>
    <name type="synonym">Magnaporthe grisea</name>
    <dbReference type="NCBI Taxonomy" id="148305"/>
    <lineage>
        <taxon>Eukaryota</taxon>
        <taxon>Fungi</taxon>
        <taxon>Dikarya</taxon>
        <taxon>Ascomycota</taxon>
        <taxon>Pezizomycotina</taxon>
        <taxon>Sordariomycetes</taxon>
        <taxon>Sordariomycetidae</taxon>
        <taxon>Magnaporthales</taxon>
        <taxon>Pyriculariaceae</taxon>
        <taxon>Pyricularia</taxon>
    </lineage>
</organism>
<reference evidence="3" key="2">
    <citation type="submission" date="2019-10" db="EMBL/GenBank/DDBJ databases">
        <authorList>
            <consortium name="NCBI Genome Project"/>
        </authorList>
    </citation>
    <scope>NUCLEOTIDE SEQUENCE</scope>
    <source>
        <strain evidence="3">NI907</strain>
    </source>
</reference>
<reference evidence="3" key="3">
    <citation type="submission" date="2025-08" db="UniProtKB">
        <authorList>
            <consortium name="RefSeq"/>
        </authorList>
    </citation>
    <scope>IDENTIFICATION</scope>
    <source>
        <strain evidence="3">NI907</strain>
    </source>
</reference>
<sequence>MASWTPINSPKPANNMSSTLKSAKKAQSVAGGSPAAGGGEKLTERELLILSKAWGCMKTQPEIDMPKLAQELGMTNVGSATNAWGRIKKKLFSGAMDSPGGAGGGGGGGRKRRAVSAAAADDDDDDDDNDRDDEPSPTKRAKPASRPRRKPGRKAKTPAATAADENADDSEDDDNAKKEAKTEDGYIKPEKKDDDDEEDGAGDDGEGDMAGTA</sequence>
<evidence type="ECO:0000313" key="3">
    <source>
        <dbReference type="RefSeq" id="XP_030979136.1"/>
    </source>
</evidence>
<accession>A0A6P8AW27</accession>
<dbReference type="KEGG" id="pgri:PgNI_09024"/>
<dbReference type="GeneID" id="41963922"/>
<feature type="compositionally biased region" description="Basic residues" evidence="1">
    <location>
        <begin position="139"/>
        <end position="156"/>
    </location>
</feature>
<feature type="region of interest" description="Disordered" evidence="1">
    <location>
        <begin position="93"/>
        <end position="213"/>
    </location>
</feature>
<feature type="compositionally biased region" description="Acidic residues" evidence="1">
    <location>
        <begin position="165"/>
        <end position="174"/>
    </location>
</feature>
<reference evidence="2 3" key="1">
    <citation type="journal article" date="2019" name="Mol. Biol. Evol.">
        <title>Blast fungal genomes show frequent chromosomal changes, gene gains and losses, and effector gene turnover.</title>
        <authorList>
            <person name="Gomez Luciano L.B."/>
            <person name="Jason Tsai I."/>
            <person name="Chuma I."/>
            <person name="Tosa Y."/>
            <person name="Chen Y.H."/>
            <person name="Li J.Y."/>
            <person name="Li M.Y."/>
            <person name="Jade Lu M.Y."/>
            <person name="Nakayashiki H."/>
            <person name="Li W.H."/>
        </authorList>
    </citation>
    <scope>NUCLEOTIDE SEQUENCE [LARGE SCALE GENOMIC DNA]</scope>
    <source>
        <strain evidence="2 3">NI907</strain>
    </source>
</reference>